<keyword evidence="2" id="KW-1185">Reference proteome</keyword>
<evidence type="ECO:0000313" key="1">
    <source>
        <dbReference type="EMBL" id="GIG74618.1"/>
    </source>
</evidence>
<protein>
    <submittedName>
        <fullName evidence="1">Uncharacterized protein</fullName>
    </submittedName>
</protein>
<dbReference type="RefSeq" id="WP_168073500.1">
    <property type="nucleotide sequence ID" value="NZ_BAAAQJ010000016.1"/>
</dbReference>
<proteinExistence type="predicted"/>
<gene>
    <name evidence="1" type="ORF">Pfl04_30220</name>
</gene>
<reference evidence="1" key="1">
    <citation type="submission" date="2021-01" db="EMBL/GenBank/DDBJ databases">
        <title>Whole genome shotgun sequence of Planosporangium flavigriseum NBRC 105377.</title>
        <authorList>
            <person name="Komaki H."/>
            <person name="Tamura T."/>
        </authorList>
    </citation>
    <scope>NUCLEOTIDE SEQUENCE</scope>
    <source>
        <strain evidence="1">NBRC 105377</strain>
    </source>
</reference>
<evidence type="ECO:0000313" key="2">
    <source>
        <dbReference type="Proteomes" id="UP000653674"/>
    </source>
</evidence>
<name>A0A8J3LJZ5_9ACTN</name>
<dbReference type="Proteomes" id="UP000653674">
    <property type="component" value="Unassembled WGS sequence"/>
</dbReference>
<sequence length="51" mass="5736">MTDLFRRRAAAVLRGVTFSESRSEVCTATCRADARLDRARTTAASQFLGWR</sequence>
<accession>A0A8J3LJZ5</accession>
<dbReference type="AlphaFoldDB" id="A0A8J3LJZ5"/>
<comment type="caution">
    <text evidence="1">The sequence shown here is derived from an EMBL/GenBank/DDBJ whole genome shotgun (WGS) entry which is preliminary data.</text>
</comment>
<dbReference type="EMBL" id="BONU01000020">
    <property type="protein sequence ID" value="GIG74618.1"/>
    <property type="molecule type" value="Genomic_DNA"/>
</dbReference>
<organism evidence="1 2">
    <name type="scientific">Planosporangium flavigriseum</name>
    <dbReference type="NCBI Taxonomy" id="373681"/>
    <lineage>
        <taxon>Bacteria</taxon>
        <taxon>Bacillati</taxon>
        <taxon>Actinomycetota</taxon>
        <taxon>Actinomycetes</taxon>
        <taxon>Micromonosporales</taxon>
        <taxon>Micromonosporaceae</taxon>
        <taxon>Planosporangium</taxon>
    </lineage>
</organism>